<dbReference type="PANTHER" id="PTHR42904:SF6">
    <property type="entry name" value="NAD-CAPPED RNA HYDROLASE NUDT12"/>
    <property type="match status" value="1"/>
</dbReference>
<evidence type="ECO:0000256" key="2">
    <source>
        <dbReference type="ARBA" id="ARBA00001947"/>
    </source>
</evidence>
<organism evidence="11">
    <name type="scientific">marine sediment metagenome</name>
    <dbReference type="NCBI Taxonomy" id="412755"/>
    <lineage>
        <taxon>unclassified sequences</taxon>
        <taxon>metagenomes</taxon>
        <taxon>ecological metagenomes</taxon>
    </lineage>
</organism>
<dbReference type="InterPro" id="IPR015797">
    <property type="entry name" value="NUDIX_hydrolase-like_dom_sf"/>
</dbReference>
<dbReference type="PROSITE" id="PS00893">
    <property type="entry name" value="NUDIX_BOX"/>
    <property type="match status" value="1"/>
</dbReference>
<keyword evidence="6" id="KW-0378">Hydrolase</keyword>
<dbReference type="InterPro" id="IPR000086">
    <property type="entry name" value="NUDIX_hydrolase_dom"/>
</dbReference>
<evidence type="ECO:0000313" key="11">
    <source>
        <dbReference type="EMBL" id="KKN51360.1"/>
    </source>
</evidence>
<keyword evidence="8" id="KW-0520">NAD</keyword>
<comment type="cofactor">
    <cofactor evidence="1">
        <name>Mg(2+)</name>
        <dbReference type="ChEBI" id="CHEBI:18420"/>
    </cofactor>
</comment>
<reference evidence="11" key="1">
    <citation type="journal article" date="2015" name="Nature">
        <title>Complex archaea that bridge the gap between prokaryotes and eukaryotes.</title>
        <authorList>
            <person name="Spang A."/>
            <person name="Saw J.H."/>
            <person name="Jorgensen S.L."/>
            <person name="Zaremba-Niedzwiedzka K."/>
            <person name="Martijn J."/>
            <person name="Lind A.E."/>
            <person name="van Eijk R."/>
            <person name="Schleper C."/>
            <person name="Guy L."/>
            <person name="Ettema T.J."/>
        </authorList>
    </citation>
    <scope>NUCLEOTIDE SEQUENCE</scope>
</reference>
<dbReference type="GO" id="GO:0005777">
    <property type="term" value="C:peroxisome"/>
    <property type="evidence" value="ECO:0007669"/>
    <property type="project" value="TreeGrafter"/>
</dbReference>
<dbReference type="InterPro" id="IPR020476">
    <property type="entry name" value="Nudix_hydrolase"/>
</dbReference>
<dbReference type="PROSITE" id="PS51462">
    <property type="entry name" value="NUDIX"/>
    <property type="match status" value="1"/>
</dbReference>
<dbReference type="PANTHER" id="PTHR42904">
    <property type="entry name" value="NUDIX HYDROLASE, NUDC SUBFAMILY"/>
    <property type="match status" value="1"/>
</dbReference>
<dbReference type="InterPro" id="IPR015375">
    <property type="entry name" value="NADH_PPase-like_N"/>
</dbReference>
<protein>
    <recommendedName>
        <fullName evidence="4">NAD(+) diphosphatase</fullName>
        <ecNumber evidence="4">3.6.1.22</ecNumber>
    </recommendedName>
</protein>
<comment type="catalytic activity">
    <reaction evidence="9">
        <text>a 5'-end NAD(+)-phospho-ribonucleoside in mRNA + H2O = a 5'-end phospho-adenosine-phospho-ribonucleoside in mRNA + beta-nicotinamide D-ribonucleotide + 2 H(+)</text>
        <dbReference type="Rhea" id="RHEA:60876"/>
        <dbReference type="Rhea" id="RHEA-COMP:15698"/>
        <dbReference type="Rhea" id="RHEA-COMP:15719"/>
        <dbReference type="ChEBI" id="CHEBI:14649"/>
        <dbReference type="ChEBI" id="CHEBI:15377"/>
        <dbReference type="ChEBI" id="CHEBI:15378"/>
        <dbReference type="ChEBI" id="CHEBI:144029"/>
        <dbReference type="ChEBI" id="CHEBI:144051"/>
    </reaction>
    <physiologicalReaction direction="left-to-right" evidence="9">
        <dbReference type="Rhea" id="RHEA:60877"/>
    </physiologicalReaction>
</comment>
<keyword evidence="7" id="KW-0460">Magnesium</keyword>
<keyword evidence="5" id="KW-0479">Metal-binding</keyword>
<dbReference type="GO" id="GO:0019677">
    <property type="term" value="P:NAD+ catabolic process"/>
    <property type="evidence" value="ECO:0007669"/>
    <property type="project" value="TreeGrafter"/>
</dbReference>
<dbReference type="CDD" id="cd03429">
    <property type="entry name" value="NUDIX_NADH_pyrophosphatase_Nudt13"/>
    <property type="match status" value="1"/>
</dbReference>
<evidence type="ECO:0000256" key="8">
    <source>
        <dbReference type="ARBA" id="ARBA00023027"/>
    </source>
</evidence>
<evidence type="ECO:0000256" key="5">
    <source>
        <dbReference type="ARBA" id="ARBA00022723"/>
    </source>
</evidence>
<sequence length="319" mass="36195">MVILKHNKLPRTYMLHYSNMPLDRGSNFRKDPSWLKAQMSAQSKWVLVKNNQTLFIKDTPKVSYLTYQQVAHLDLTSAIFVGLNNAKHGVFALDVSDLDESVLTPLIEGAQFFDIRQYGPQVTIKYASIAALARGLCYWHATHRFCGRCGSKNRSVEAGHSRVCENENCKHPTFPRTDPAVIMVVTKVFADGVERCLLGRQAAWPIGMYSSLAGFVDPGETLEQAVAREVKEEAGIEVDNVRYVASQPWPFPSSIMLGFFAEATSEEINVDKEELDDAKWFSREDLAQFGNWHEEGEHLKLPRTDSISRYLIEHWRTNP</sequence>
<dbReference type="Gene3D" id="3.90.79.20">
    <property type="match status" value="1"/>
</dbReference>
<dbReference type="AlphaFoldDB" id="A0A0F9R482"/>
<dbReference type="InterPro" id="IPR015376">
    <property type="entry name" value="Znr_NADH_PPase"/>
</dbReference>
<feature type="domain" description="Nudix hydrolase" evidence="10">
    <location>
        <begin position="175"/>
        <end position="304"/>
    </location>
</feature>
<name>A0A0F9R482_9ZZZZ</name>
<proteinExistence type="inferred from homology"/>
<evidence type="ECO:0000256" key="3">
    <source>
        <dbReference type="ARBA" id="ARBA00009595"/>
    </source>
</evidence>
<evidence type="ECO:0000256" key="1">
    <source>
        <dbReference type="ARBA" id="ARBA00001946"/>
    </source>
</evidence>
<dbReference type="Pfam" id="PF09297">
    <property type="entry name" value="Zn_ribbon_NUD"/>
    <property type="match status" value="1"/>
</dbReference>
<dbReference type="Pfam" id="PF00293">
    <property type="entry name" value="NUDIX"/>
    <property type="match status" value="1"/>
</dbReference>
<dbReference type="InterPro" id="IPR020084">
    <property type="entry name" value="NUDIX_hydrolase_CS"/>
</dbReference>
<comment type="similarity">
    <text evidence="3">Belongs to the Nudix hydrolase family. NudC subfamily.</text>
</comment>
<accession>A0A0F9R482</accession>
<evidence type="ECO:0000256" key="4">
    <source>
        <dbReference type="ARBA" id="ARBA00012381"/>
    </source>
</evidence>
<evidence type="ECO:0000256" key="9">
    <source>
        <dbReference type="ARBA" id="ARBA00023679"/>
    </source>
</evidence>
<evidence type="ECO:0000259" key="10">
    <source>
        <dbReference type="PROSITE" id="PS51462"/>
    </source>
</evidence>
<evidence type="ECO:0000256" key="7">
    <source>
        <dbReference type="ARBA" id="ARBA00022842"/>
    </source>
</evidence>
<dbReference type="EC" id="3.6.1.22" evidence="4"/>
<dbReference type="PRINTS" id="PR00502">
    <property type="entry name" value="NUDIXFAMILY"/>
</dbReference>
<dbReference type="Gene3D" id="3.90.79.10">
    <property type="entry name" value="Nucleoside Triphosphate Pyrophosphohydrolase"/>
    <property type="match status" value="1"/>
</dbReference>
<comment type="caution">
    <text evidence="11">The sequence shown here is derived from an EMBL/GenBank/DDBJ whole genome shotgun (WGS) entry which is preliminary data.</text>
</comment>
<dbReference type="GO" id="GO:0005829">
    <property type="term" value="C:cytosol"/>
    <property type="evidence" value="ECO:0007669"/>
    <property type="project" value="TreeGrafter"/>
</dbReference>
<dbReference type="SUPFAM" id="SSF55811">
    <property type="entry name" value="Nudix"/>
    <property type="match status" value="1"/>
</dbReference>
<dbReference type="Pfam" id="PF09296">
    <property type="entry name" value="NUDIX-like"/>
    <property type="match status" value="1"/>
</dbReference>
<dbReference type="InterPro" id="IPR050241">
    <property type="entry name" value="NAD-cap_RNA_hydrolase_NudC"/>
</dbReference>
<comment type="cofactor">
    <cofactor evidence="2">
        <name>Zn(2+)</name>
        <dbReference type="ChEBI" id="CHEBI:29105"/>
    </cofactor>
</comment>
<gene>
    <name evidence="11" type="ORF">LCGC14_0623400</name>
</gene>
<evidence type="ECO:0000256" key="6">
    <source>
        <dbReference type="ARBA" id="ARBA00022801"/>
    </source>
</evidence>
<dbReference type="EMBL" id="LAZR01001066">
    <property type="protein sequence ID" value="KKN51360.1"/>
    <property type="molecule type" value="Genomic_DNA"/>
</dbReference>
<dbReference type="GO" id="GO:0006742">
    <property type="term" value="P:NADP+ catabolic process"/>
    <property type="evidence" value="ECO:0007669"/>
    <property type="project" value="TreeGrafter"/>
</dbReference>
<dbReference type="GO" id="GO:0046872">
    <property type="term" value="F:metal ion binding"/>
    <property type="evidence" value="ECO:0007669"/>
    <property type="project" value="UniProtKB-KW"/>
</dbReference>
<dbReference type="NCBIfam" id="NF001299">
    <property type="entry name" value="PRK00241.1"/>
    <property type="match status" value="1"/>
</dbReference>
<dbReference type="GO" id="GO:0035529">
    <property type="term" value="F:NADH pyrophosphatase activity"/>
    <property type="evidence" value="ECO:0007669"/>
    <property type="project" value="TreeGrafter"/>
</dbReference>
<dbReference type="InterPro" id="IPR049734">
    <property type="entry name" value="NudC-like_C"/>
</dbReference>